<keyword evidence="2" id="KW-0472">Membrane</keyword>
<feature type="transmembrane region" description="Helical" evidence="2">
    <location>
        <begin position="556"/>
        <end position="580"/>
    </location>
</feature>
<feature type="compositionally biased region" description="Acidic residues" evidence="1">
    <location>
        <begin position="2259"/>
        <end position="2282"/>
    </location>
</feature>
<feature type="region of interest" description="Disordered" evidence="1">
    <location>
        <begin position="705"/>
        <end position="726"/>
    </location>
</feature>
<feature type="transmembrane region" description="Helical" evidence="2">
    <location>
        <begin position="1713"/>
        <end position="1737"/>
    </location>
</feature>
<dbReference type="VEuPathDB" id="CryptoDB:Cvel_10762"/>
<feature type="compositionally biased region" description="Basic and acidic residues" evidence="1">
    <location>
        <begin position="811"/>
        <end position="822"/>
    </location>
</feature>
<feature type="transmembrane region" description="Helical" evidence="2">
    <location>
        <begin position="1852"/>
        <end position="1875"/>
    </location>
</feature>
<feature type="compositionally biased region" description="Polar residues" evidence="1">
    <location>
        <begin position="1077"/>
        <end position="1096"/>
    </location>
</feature>
<feature type="transmembrane region" description="Helical" evidence="2">
    <location>
        <begin position="462"/>
        <end position="487"/>
    </location>
</feature>
<dbReference type="EMBL" id="CDMZ01005011">
    <property type="protein sequence ID" value="CEM51650.1"/>
    <property type="molecule type" value="Genomic_DNA"/>
</dbReference>
<keyword evidence="2" id="KW-0812">Transmembrane</keyword>
<feature type="compositionally biased region" description="Pro residues" evidence="1">
    <location>
        <begin position="1063"/>
        <end position="1076"/>
    </location>
</feature>
<feature type="compositionally biased region" description="Basic and acidic residues" evidence="1">
    <location>
        <begin position="515"/>
        <end position="536"/>
    </location>
</feature>
<sequence>MCLNGRRKACRKVCVHVCAGASLIGTCLTLAGIVTAAMVLQQYGSNLRLATSEEIFPGIIRGDVWQKRTFAVQLGKNVTDSLHSLYEPVQSRFMTPEGNALELQILYVARLGSLASSENLQTVFAFESHVLNFPGYSDFCHKDWSQEGIDLQDNDAVRASASMAPGVPCSQHSSIAVSCAPGNLVSQNQSSGSCEDAAVPAGLMDCSLTGDQIGDSTVCPRDSMLLDASFIARKLSYYSGCSTLSSAGECAQVRVPPLSFDETTLGISEFSALVDSSFGAGTLRLKAALSTFRFGLPLPGFESVSVGLDSQLERLAEFLQDLEESVLKPAWVNQTDDRLMNNRSETTSTENTTDSSTSISMWEQPFRVFYEFPQAPQREEETSNEEVGTVAASREDTLLWMGIPPLAAAVVLPALLAAAFSRSLLLPIRALLASGCGVLCGLCVLTLYSTPAEGFAFGRPLGLPHAACGLASLFGCLQLLFSVEATLREEAKERRLGTPLLNSCEASEGPPIQGGEEKEREGEGERENIPGKHSEGVAKTGSTKTARRPRMDALEAWALIWPPVFFAHGAALMACGPAIYSSFEGVRGLAVFGGATLFVQALCVSSLLLASQSAGLLEDLWGDGEALEDCKRAPFRALSICWEFVRCRRNVQKKNTQENQQQEEKEEEPLEAADFQSSREWIDLEKQERGRTLVVRASFTRGLERSPRMLKREKGKPDPITTLSPNLHQRIPRVPSEIFTGAPAVPTSLYAGGLTHPSNPPKGPSSPPERTPQTLSMVLTRGTSGKSTGTATAGSSCFLPSLSVTDWTEKVHAPPHQTREDVSSLPYRKTEAQGTIDRGNKKRDVTEDNQDRPTKHNPHIASVYRDNMTTKLARPTKSLSPDIPAALQTDTTTITPIQPLFQSHSTKTASPLVHTTPQHIHLPLLQPAGRHKKKSVRTIAEGSTIRADPRPQVEVANLTPIFGRPLSLSHPTPPQHKVRVTLNHPTALPQKLAIPKGAAPPIPSLAPPLRILSLTPRVQPYSPTRVRHMRAEQNVQRHWHGDSSEVPRHLPGLLFSHTEEHGAPPPTDSHSPPFPPQTQVEQGPRGQSSRPSPNLSRHSRDQTPRPYREADADRQKEDIHQEPGLRGKDRSGGMTSMGSSGPPPRDRSGRDAVVSQSRANTLHPPSSSSFSFHPPRSKSKKPVSSGPLRQSHPSSANFQSHQNWRRSLDPSRETQQGSSSQQIITRSGQYRRTQESSSYRPLSSTPNRLETLPEDQPFYLEEEHEALPMTQSLQASSSRQEKGGRQGDKKDGVEERRGLLENDADQNNNRKASQYPSFINRLERMIDDDILPWVISHRLVLLLVFLLLCGAVAVSFYMFLLYPTTNGLNLATEDVLFGEKELSGEILDAPADPFAAFQLARRLFFPDPHTHLLRVVFGFKEVVNTTSMDPQFLLFPSSDTQSAVTNTTTPLEWASGFEGEGSGQLLGSSVLKSLSCMRGVCVRLGETVGLLGLDGGTGAGPHCWVLAMESWFDSEGAALSGDSAQAGNFSGILEGLAAGTTSMQSLFQTLFRQWLDWTDERRPWAGTYGEQFKDELFFQTNSRSSTESGGDPRFRFFTVSVPIQAEFHEPLDLLSSLGERWDVWLDEVFGKSDTTSSSGGKNETNVTVGEYGGPVSECAVVREEISGFIETEIFPKSLRRTQFREDDGWRFSLLFPLALVVFGVFLGSCDCTLTIPAILCAAVAATLAVFALGVGGLRQDRSEGPGAQPWKSLDSESASVVLGALGFLLSCAFVPLVTAGGTTIWYSRRNRLWARVQQAGAVMLLERRRMRLSAFLPRVGAALLGGSCCLALACCCLALSPHSAVRRVGSNLLLVEGVCLVCALGTLPPLLSFLLRVPRKRDAKGAPRGYCERLCPCLGCFWRSPSGTEREEEDEEKEGEEEKEVQRDSQKMKRKREATETANPYSYDSTGNIQTRESGMSHAYRSQSDYVGRKRFADSQTFHFASRHPTVAVSAPFESAESSWRQERHSNMHSQSHSQAENHRRLSPRQARPSFPSWGAHRPLMNSAQPFHPSHSHSHSERDPFGSPEDSRGRRSIREGSGKMNTRADSEHQPTGGYSHSRHTDERWGDSVPTQEAFRRGFSRSPPPPNVRSGSRVSLQNALAHHSLSPDRMREGRSSGRFSNQRQTSSKAEGRGRAHLPSSPRYRQEEANHSASRPSFLEQPDRERYLEAEGVPVPSTEMDHQRPHIGFSMRGREENPRSTQHCPADANPEVNQSQEADEDNQQAKTEEEEEEEEDDTGENDVAGPVRNPASLRPSPPVRFLRHPPEDTPMPPWRRDPRAASGWGASQTYGVASPPRSDAGTVFPHWRRHASPEHLREVDREVHPGVWSWGGGGTFQDIWVSVKQTVGQFGSTWS</sequence>
<feature type="region of interest" description="Disordered" evidence="1">
    <location>
        <begin position="1985"/>
        <end position="2346"/>
    </location>
</feature>
<feature type="region of interest" description="Disordered" evidence="1">
    <location>
        <begin position="749"/>
        <end position="773"/>
    </location>
</feature>
<feature type="transmembrane region" description="Helical" evidence="2">
    <location>
        <begin position="1688"/>
        <end position="1706"/>
    </location>
</feature>
<feature type="compositionally biased region" description="Polar residues" evidence="1">
    <location>
        <begin position="1235"/>
        <end position="1248"/>
    </location>
</feature>
<feature type="compositionally biased region" description="Polar residues" evidence="1">
    <location>
        <begin position="1191"/>
        <end position="1202"/>
    </location>
</feature>
<feature type="region of interest" description="Disordered" evidence="1">
    <location>
        <begin position="923"/>
        <end position="945"/>
    </location>
</feature>
<keyword evidence="2" id="KW-1133">Transmembrane helix</keyword>
<evidence type="ECO:0000313" key="3">
    <source>
        <dbReference type="EMBL" id="CEM51650.1"/>
    </source>
</evidence>
<feature type="compositionally biased region" description="Polar residues" evidence="1">
    <location>
        <begin position="1940"/>
        <end position="1966"/>
    </location>
</feature>
<feature type="compositionally biased region" description="Basic and acidic residues" evidence="1">
    <location>
        <begin position="2148"/>
        <end position="2158"/>
    </location>
</feature>
<feature type="compositionally biased region" description="Polar residues" evidence="1">
    <location>
        <begin position="2132"/>
        <end position="2141"/>
    </location>
</feature>
<feature type="region of interest" description="Disordered" evidence="1">
    <location>
        <begin position="1270"/>
        <end position="1293"/>
    </location>
</feature>
<evidence type="ECO:0000256" key="1">
    <source>
        <dbReference type="SAM" id="MobiDB-lite"/>
    </source>
</evidence>
<gene>
    <name evidence="3" type="ORF">Cvel_10762</name>
</gene>
<feature type="compositionally biased region" description="Low complexity" evidence="1">
    <location>
        <begin position="1163"/>
        <end position="1174"/>
    </location>
</feature>
<feature type="transmembrane region" description="Helical" evidence="2">
    <location>
        <begin position="398"/>
        <end position="418"/>
    </location>
</feature>
<feature type="compositionally biased region" description="Low complexity" evidence="1">
    <location>
        <begin position="1214"/>
        <end position="1228"/>
    </location>
</feature>
<feature type="compositionally biased region" description="Basic and acidic residues" evidence="1">
    <location>
        <begin position="2058"/>
        <end position="2092"/>
    </location>
</feature>
<feature type="compositionally biased region" description="Pro residues" evidence="1">
    <location>
        <begin position="758"/>
        <end position="770"/>
    </location>
</feature>
<feature type="region of interest" description="Disordered" evidence="1">
    <location>
        <begin position="653"/>
        <end position="674"/>
    </location>
</feature>
<accession>A0A0G4I3U2</accession>
<feature type="region of interest" description="Disordered" evidence="1">
    <location>
        <begin position="1909"/>
        <end position="1966"/>
    </location>
</feature>
<organism evidence="3">
    <name type="scientific">Chromera velia CCMP2878</name>
    <dbReference type="NCBI Taxonomy" id="1169474"/>
    <lineage>
        <taxon>Eukaryota</taxon>
        <taxon>Sar</taxon>
        <taxon>Alveolata</taxon>
        <taxon>Colpodellida</taxon>
        <taxon>Chromeraceae</taxon>
        <taxon>Chromera</taxon>
    </lineage>
</organism>
<feature type="compositionally biased region" description="Acidic residues" evidence="1">
    <location>
        <begin position="1910"/>
        <end position="1923"/>
    </location>
</feature>
<feature type="transmembrane region" description="Helical" evidence="2">
    <location>
        <begin position="1815"/>
        <end position="1840"/>
    </location>
</feature>
<proteinExistence type="predicted"/>
<protein>
    <submittedName>
        <fullName evidence="3">Uncharacterized protein</fullName>
    </submittedName>
</protein>
<feature type="region of interest" description="Disordered" evidence="1">
    <location>
        <begin position="1056"/>
        <end position="1251"/>
    </location>
</feature>
<feature type="transmembrane region" description="Helical" evidence="2">
    <location>
        <begin position="1757"/>
        <end position="1786"/>
    </location>
</feature>
<feature type="region of interest" description="Disordered" evidence="1">
    <location>
        <begin position="811"/>
        <end position="859"/>
    </location>
</feature>
<feature type="region of interest" description="Disordered" evidence="1">
    <location>
        <begin position="501"/>
        <end position="547"/>
    </location>
</feature>
<reference evidence="3" key="1">
    <citation type="submission" date="2014-11" db="EMBL/GenBank/DDBJ databases">
        <authorList>
            <person name="Otto D Thomas"/>
            <person name="Naeem Raeece"/>
        </authorList>
    </citation>
    <scope>NUCLEOTIDE SEQUENCE</scope>
</reference>
<feature type="compositionally biased region" description="Basic and acidic residues" evidence="1">
    <location>
        <begin position="705"/>
        <end position="717"/>
    </location>
</feature>
<evidence type="ECO:0000256" key="2">
    <source>
        <dbReference type="SAM" id="Phobius"/>
    </source>
</evidence>
<feature type="compositionally biased region" description="Basic and acidic residues" evidence="1">
    <location>
        <begin position="1098"/>
        <end position="1131"/>
    </location>
</feature>
<feature type="compositionally biased region" description="Basic and acidic residues" evidence="1">
    <location>
        <begin position="838"/>
        <end position="854"/>
    </location>
</feature>
<feature type="transmembrane region" description="Helical" evidence="2">
    <location>
        <begin position="430"/>
        <end position="450"/>
    </location>
</feature>
<feature type="compositionally biased region" description="Polar residues" evidence="1">
    <location>
        <begin position="2160"/>
        <end position="2171"/>
    </location>
</feature>
<feature type="compositionally biased region" description="Basic and acidic residues" evidence="1">
    <location>
        <begin position="1279"/>
        <end position="1293"/>
    </location>
</feature>
<feature type="transmembrane region" description="Helical" evidence="2">
    <location>
        <begin position="1339"/>
        <end position="1362"/>
    </location>
</feature>
<name>A0A0G4I3U2_9ALVE</name>